<name>A0A848IUC4_9BACT</name>
<sequence length="182" mass="21466">MELEQLKYPIGKYSKPESITSSILNSWIDDIESFPDQLHNLVEDLTEEQLNWRYRPGGWTIKQVVHHCADSHINSIIRFKLALTEDSPIIRPYFEDLWAETADATSDNIYYSLKILDGLHKKWVVLLRSLSEEQMERVYFHPEHNKHFTIRETVGTYSWHSRHHLAHIQQAIDHNGEYGNVI</sequence>
<evidence type="ECO:0000313" key="3">
    <source>
        <dbReference type="Proteomes" id="UP000559010"/>
    </source>
</evidence>
<keyword evidence="3" id="KW-1185">Reference proteome</keyword>
<dbReference type="NCBIfam" id="NF009807">
    <property type="entry name" value="PRK13291.1"/>
    <property type="match status" value="1"/>
</dbReference>
<dbReference type="InterPro" id="IPR024775">
    <property type="entry name" value="DinB-like"/>
</dbReference>
<gene>
    <name evidence="2" type="ORF">HH304_05955</name>
</gene>
<feature type="domain" description="DinB-like" evidence="1">
    <location>
        <begin position="34"/>
        <end position="168"/>
    </location>
</feature>
<evidence type="ECO:0000313" key="2">
    <source>
        <dbReference type="EMBL" id="NMM47937.1"/>
    </source>
</evidence>
<dbReference type="EMBL" id="JABBNU010000003">
    <property type="protein sequence ID" value="NMM47937.1"/>
    <property type="molecule type" value="Genomic_DNA"/>
</dbReference>
<dbReference type="GO" id="GO:0016787">
    <property type="term" value="F:hydrolase activity"/>
    <property type="evidence" value="ECO:0007669"/>
    <property type="project" value="UniProtKB-KW"/>
</dbReference>
<dbReference type="RefSeq" id="WP_169678958.1">
    <property type="nucleotide sequence ID" value="NZ_JABBNU010000003.1"/>
</dbReference>
<dbReference type="SUPFAM" id="SSF109854">
    <property type="entry name" value="DinB/YfiT-like putative metalloenzymes"/>
    <property type="match status" value="1"/>
</dbReference>
<reference evidence="2 3" key="1">
    <citation type="submission" date="2020-04" db="EMBL/GenBank/DDBJ databases">
        <title>Flammeovirgaceae bacterium KN852 isolated from deep sea.</title>
        <authorList>
            <person name="Zhang D.-C."/>
        </authorList>
    </citation>
    <scope>NUCLEOTIDE SEQUENCE [LARGE SCALE GENOMIC DNA]</scope>
    <source>
        <strain evidence="2 3">KN852</strain>
    </source>
</reference>
<comment type="caution">
    <text evidence="2">The sequence shown here is derived from an EMBL/GenBank/DDBJ whole genome shotgun (WGS) entry which is preliminary data.</text>
</comment>
<evidence type="ECO:0000259" key="1">
    <source>
        <dbReference type="Pfam" id="PF12867"/>
    </source>
</evidence>
<keyword evidence="2" id="KW-0378">Hydrolase</keyword>
<proteinExistence type="predicted"/>
<organism evidence="2 3">
    <name type="scientific">Marinigracilibium pacificum</name>
    <dbReference type="NCBI Taxonomy" id="2729599"/>
    <lineage>
        <taxon>Bacteria</taxon>
        <taxon>Pseudomonadati</taxon>
        <taxon>Bacteroidota</taxon>
        <taxon>Cytophagia</taxon>
        <taxon>Cytophagales</taxon>
        <taxon>Flammeovirgaceae</taxon>
        <taxon>Marinigracilibium</taxon>
    </lineage>
</organism>
<dbReference type="AlphaFoldDB" id="A0A848IUC4"/>
<protein>
    <submittedName>
        <fullName evidence="2">Putative metal-dependent hydrolase</fullName>
    </submittedName>
</protein>
<dbReference type="Proteomes" id="UP000559010">
    <property type="component" value="Unassembled WGS sequence"/>
</dbReference>
<accession>A0A848IUC4</accession>
<dbReference type="InterPro" id="IPR034660">
    <property type="entry name" value="DinB/YfiT-like"/>
</dbReference>
<dbReference type="Pfam" id="PF12867">
    <property type="entry name" value="DinB_2"/>
    <property type="match status" value="1"/>
</dbReference>
<dbReference type="Gene3D" id="1.20.120.450">
    <property type="entry name" value="dinb family like domain"/>
    <property type="match status" value="1"/>
</dbReference>